<dbReference type="RefSeq" id="WP_184131876.1">
    <property type="nucleotide sequence ID" value="NZ_JACHDD010000008.1"/>
</dbReference>
<dbReference type="EMBL" id="JACHDD010000008">
    <property type="protein sequence ID" value="MBB5427112.1"/>
    <property type="molecule type" value="Genomic_DNA"/>
</dbReference>
<feature type="region of interest" description="Disordered" evidence="1">
    <location>
        <begin position="172"/>
        <end position="192"/>
    </location>
</feature>
<sequence>MLHGLASSPEAWVNVANDIHGDARRRRRIGWALSTFRDALRETLKDNRVLEGTDIDREDERLNRLLNFAPMPQVEHAILIAAPHQGTPFATNRLSRWTANLVRVPLALQNEIAEVMGTGTNIGLEGRTFHVPNSIDLLREADTVIRATSQLPISRQVRFHLIIARRRESGPLEDSTMASSSARLSRARCRRR</sequence>
<keyword evidence="3" id="KW-1185">Reference proteome</keyword>
<proteinExistence type="predicted"/>
<gene>
    <name evidence="2" type="ORF">HDG40_005291</name>
</gene>
<accession>A0A7W8QB15</accession>
<dbReference type="Proteomes" id="UP000592780">
    <property type="component" value="Unassembled WGS sequence"/>
</dbReference>
<reference evidence="2 3" key="1">
    <citation type="submission" date="2020-08" db="EMBL/GenBank/DDBJ databases">
        <title>Genomic Encyclopedia of Type Strains, Phase IV (KMG-V): Genome sequencing to study the core and pangenomes of soil and plant-associated prokaryotes.</title>
        <authorList>
            <person name="Whitman W."/>
        </authorList>
    </citation>
    <scope>NUCLEOTIDE SEQUENCE [LARGE SCALE GENOMIC DNA]</scope>
    <source>
        <strain evidence="2 3">JPY158</strain>
    </source>
</reference>
<organism evidence="2 3">
    <name type="scientific">Paraburkholderia atlantica</name>
    <dbReference type="NCBI Taxonomy" id="2654982"/>
    <lineage>
        <taxon>Bacteria</taxon>
        <taxon>Pseudomonadati</taxon>
        <taxon>Pseudomonadota</taxon>
        <taxon>Betaproteobacteria</taxon>
        <taxon>Burkholderiales</taxon>
        <taxon>Burkholderiaceae</taxon>
        <taxon>Paraburkholderia</taxon>
    </lineage>
</organism>
<evidence type="ECO:0000313" key="3">
    <source>
        <dbReference type="Proteomes" id="UP000592780"/>
    </source>
</evidence>
<dbReference type="AlphaFoldDB" id="A0A7W8QB15"/>
<evidence type="ECO:0000256" key="1">
    <source>
        <dbReference type="SAM" id="MobiDB-lite"/>
    </source>
</evidence>
<comment type="caution">
    <text evidence="2">The sequence shown here is derived from an EMBL/GenBank/DDBJ whole genome shotgun (WGS) entry which is preliminary data.</text>
</comment>
<protein>
    <submittedName>
        <fullName evidence="2">Uncharacterized protein</fullName>
    </submittedName>
</protein>
<evidence type="ECO:0000313" key="2">
    <source>
        <dbReference type="EMBL" id="MBB5427112.1"/>
    </source>
</evidence>
<name>A0A7W8QB15_PARAM</name>